<dbReference type="InterPro" id="IPR024974">
    <property type="entry name" value="Sde2_N"/>
</dbReference>
<evidence type="ECO:0000256" key="2">
    <source>
        <dbReference type="ARBA" id="ARBA00004496"/>
    </source>
</evidence>
<feature type="signal peptide" evidence="10">
    <location>
        <begin position="1"/>
        <end position="23"/>
    </location>
</feature>
<gene>
    <name evidence="13" type="ORF">GMORB2_5516</name>
</gene>
<evidence type="ECO:0000259" key="12">
    <source>
        <dbReference type="Pfam" id="PF22782"/>
    </source>
</evidence>
<comment type="caution">
    <text evidence="13">The sequence shown here is derived from an EMBL/GenBank/DDBJ whole genome shotgun (WGS) entry which is preliminary data.</text>
</comment>
<evidence type="ECO:0000313" key="14">
    <source>
        <dbReference type="Proteomes" id="UP000749293"/>
    </source>
</evidence>
<dbReference type="InterPro" id="IPR051421">
    <property type="entry name" value="RNA_Proc_DNA_Dmg_Regulator"/>
</dbReference>
<evidence type="ECO:0000256" key="7">
    <source>
        <dbReference type="ARBA" id="ARBA00023242"/>
    </source>
</evidence>
<feature type="region of interest" description="Disordered" evidence="9">
    <location>
        <begin position="170"/>
        <end position="285"/>
    </location>
</feature>
<feature type="compositionally biased region" description="Basic and acidic residues" evidence="9">
    <location>
        <begin position="113"/>
        <end position="126"/>
    </location>
</feature>
<evidence type="ECO:0000259" key="11">
    <source>
        <dbReference type="Pfam" id="PF13019"/>
    </source>
</evidence>
<keyword evidence="5" id="KW-0507">mRNA processing</keyword>
<evidence type="ECO:0000256" key="4">
    <source>
        <dbReference type="ARBA" id="ARBA00022490"/>
    </source>
</evidence>
<dbReference type="GO" id="GO:0005634">
    <property type="term" value="C:nucleus"/>
    <property type="evidence" value="ECO:0007669"/>
    <property type="project" value="UniProtKB-SubCell"/>
</dbReference>
<evidence type="ECO:0000313" key="13">
    <source>
        <dbReference type="EMBL" id="KAF4123800.1"/>
    </source>
</evidence>
<reference evidence="13" key="1">
    <citation type="submission" date="2020-03" db="EMBL/GenBank/DDBJ databases">
        <title>Site-based positive gene gene selection in Geosmithia morbida across the United States reveals a broad range of putative effectors and factors for local host and environmental adapation.</title>
        <authorList>
            <person name="Onufrak A."/>
            <person name="Murdoch R.W."/>
            <person name="Gazis R."/>
            <person name="Huff M."/>
            <person name="Staton M."/>
            <person name="Klingeman W."/>
            <person name="Hadziabdic D."/>
        </authorList>
    </citation>
    <scope>NUCLEOTIDE SEQUENCE</scope>
    <source>
        <strain evidence="13">1262</strain>
    </source>
</reference>
<comment type="similarity">
    <text evidence="3">Belongs to the SDE2 family.</text>
</comment>
<dbReference type="Pfam" id="PF22782">
    <property type="entry name" value="SDE2"/>
    <property type="match status" value="1"/>
</dbReference>
<evidence type="ECO:0000256" key="5">
    <source>
        <dbReference type="ARBA" id="ARBA00022664"/>
    </source>
</evidence>
<evidence type="ECO:0000256" key="9">
    <source>
        <dbReference type="SAM" id="MobiDB-lite"/>
    </source>
</evidence>
<comment type="subcellular location">
    <subcellularLocation>
        <location evidence="2">Cytoplasm</location>
    </subcellularLocation>
    <subcellularLocation>
        <location evidence="1">Nucleus</location>
    </subcellularLocation>
</comment>
<proteinExistence type="inferred from homology"/>
<sequence length="285" mass="31169">MSSDNINVLLTSFAGLGLPPTLALPVPATTTVSDLRRQIAQRLPACDSRLILTTLSNKQIPQLSDAPLSNYLSSPQDDFLSLRLATPLCGGKGGFGSQLRAAGGRMSSKKKKNQDDHGSNRNLDGRRLRTVNEAKSLAEYLAIKPDMDKKEKERRRKRWEQIIETADKREAEIKSGSKGRLDGKWVEDREESSEKTRDAVLAAMKAGSYTDNLLGTSEGSNTSSSSSHAQNLSSSEEDEHEASSKESTPLSEPAKQDKGKGKAPAFFGFDEDDEFMSSDEETDKK</sequence>
<keyword evidence="14" id="KW-1185">Reference proteome</keyword>
<dbReference type="InterPro" id="IPR053822">
    <property type="entry name" value="SDE2-like_dom"/>
</dbReference>
<dbReference type="GeneID" id="55971741"/>
<accession>A0A9P5D5H7</accession>
<evidence type="ECO:0000256" key="8">
    <source>
        <dbReference type="ARBA" id="ARBA00023306"/>
    </source>
</evidence>
<dbReference type="GO" id="GO:0006397">
    <property type="term" value="P:mRNA processing"/>
    <property type="evidence" value="ECO:0007669"/>
    <property type="project" value="UniProtKB-KW"/>
</dbReference>
<feature type="domain" description="Sde2 ubiquitin" evidence="11">
    <location>
        <begin position="6"/>
        <end position="89"/>
    </location>
</feature>
<keyword evidence="7" id="KW-0539">Nucleus</keyword>
<organism evidence="13 14">
    <name type="scientific">Geosmithia morbida</name>
    <dbReference type="NCBI Taxonomy" id="1094350"/>
    <lineage>
        <taxon>Eukaryota</taxon>
        <taxon>Fungi</taxon>
        <taxon>Dikarya</taxon>
        <taxon>Ascomycota</taxon>
        <taxon>Pezizomycotina</taxon>
        <taxon>Sordariomycetes</taxon>
        <taxon>Hypocreomycetidae</taxon>
        <taxon>Hypocreales</taxon>
        <taxon>Bionectriaceae</taxon>
        <taxon>Geosmithia</taxon>
    </lineage>
</organism>
<evidence type="ECO:0000256" key="3">
    <source>
        <dbReference type="ARBA" id="ARBA00008726"/>
    </source>
</evidence>
<name>A0A9P5D5H7_9HYPO</name>
<keyword evidence="8" id="KW-0131">Cell cycle</keyword>
<protein>
    <submittedName>
        <fullName evidence="13">SDE2 telomere maintenance-like protein</fullName>
    </submittedName>
</protein>
<evidence type="ECO:0000256" key="10">
    <source>
        <dbReference type="SAM" id="SignalP"/>
    </source>
</evidence>
<dbReference type="EMBL" id="JAANYQ010000005">
    <property type="protein sequence ID" value="KAF4123800.1"/>
    <property type="molecule type" value="Genomic_DNA"/>
</dbReference>
<keyword evidence="6" id="KW-0508">mRNA splicing</keyword>
<feature type="chain" id="PRO_5040492679" evidence="10">
    <location>
        <begin position="24"/>
        <end position="285"/>
    </location>
</feature>
<feature type="compositionally biased region" description="Basic and acidic residues" evidence="9">
    <location>
        <begin position="170"/>
        <end position="198"/>
    </location>
</feature>
<feature type="compositionally biased region" description="Low complexity" evidence="9">
    <location>
        <begin position="214"/>
        <end position="234"/>
    </location>
</feature>
<keyword evidence="10" id="KW-0732">Signal</keyword>
<feature type="domain" description="SDE2-like" evidence="12">
    <location>
        <begin position="90"/>
        <end position="200"/>
    </location>
</feature>
<dbReference type="OrthoDB" id="547031at2759"/>
<dbReference type="RefSeq" id="XP_035322452.1">
    <property type="nucleotide sequence ID" value="XM_035467486.1"/>
</dbReference>
<dbReference type="Pfam" id="PF13019">
    <property type="entry name" value="Sde2_N_Ubi_yeast"/>
    <property type="match status" value="1"/>
</dbReference>
<dbReference type="GO" id="GO:0008380">
    <property type="term" value="P:RNA splicing"/>
    <property type="evidence" value="ECO:0007669"/>
    <property type="project" value="UniProtKB-KW"/>
</dbReference>
<dbReference type="AlphaFoldDB" id="A0A9P5D5H7"/>
<dbReference type="PANTHER" id="PTHR12786:SF1">
    <property type="entry name" value="SPLICING REGULATOR SDE2"/>
    <property type="match status" value="1"/>
</dbReference>
<dbReference type="GO" id="GO:0005737">
    <property type="term" value="C:cytoplasm"/>
    <property type="evidence" value="ECO:0007669"/>
    <property type="project" value="UniProtKB-SubCell"/>
</dbReference>
<feature type="region of interest" description="Disordered" evidence="9">
    <location>
        <begin position="99"/>
        <end position="126"/>
    </location>
</feature>
<dbReference type="Proteomes" id="UP000749293">
    <property type="component" value="Unassembled WGS sequence"/>
</dbReference>
<dbReference type="PANTHER" id="PTHR12786">
    <property type="entry name" value="SPLICING FACTOR SF3A-RELATED"/>
    <property type="match status" value="1"/>
</dbReference>
<evidence type="ECO:0000256" key="6">
    <source>
        <dbReference type="ARBA" id="ARBA00023187"/>
    </source>
</evidence>
<feature type="compositionally biased region" description="Acidic residues" evidence="9">
    <location>
        <begin position="269"/>
        <end position="285"/>
    </location>
</feature>
<keyword evidence="4" id="KW-0963">Cytoplasm</keyword>
<evidence type="ECO:0000256" key="1">
    <source>
        <dbReference type="ARBA" id="ARBA00004123"/>
    </source>
</evidence>